<name>A0A8S9J074_BRACR</name>
<dbReference type="AlphaFoldDB" id="A0A8S9J074"/>
<accession>A0A8S9J074</accession>
<gene>
    <name evidence="1" type="ORF">F2Q70_00002658</name>
</gene>
<reference evidence="1" key="1">
    <citation type="submission" date="2019-12" db="EMBL/GenBank/DDBJ databases">
        <title>Genome sequencing and annotation of Brassica cretica.</title>
        <authorList>
            <person name="Studholme D.J."/>
            <person name="Sarris P.F."/>
        </authorList>
    </citation>
    <scope>NUCLEOTIDE SEQUENCE</scope>
    <source>
        <strain evidence="1">PFS-102/07</strain>
        <tissue evidence="1">Leaf</tissue>
    </source>
</reference>
<dbReference type="EMBL" id="QGKY02001015">
    <property type="protein sequence ID" value="KAF2575338.1"/>
    <property type="molecule type" value="Genomic_DNA"/>
</dbReference>
<comment type="caution">
    <text evidence="1">The sequence shown here is derived from an EMBL/GenBank/DDBJ whole genome shotgun (WGS) entry which is preliminary data.</text>
</comment>
<proteinExistence type="predicted"/>
<sequence length="72" mass="8224">MSGSNTEARSRVWLDYQSLIVEKVGEDGLWYGQFGHLIVVPALAPFRTYTGRSSTRLGQSVWYGWMSEPRLE</sequence>
<protein>
    <submittedName>
        <fullName evidence="1">Uncharacterized protein</fullName>
    </submittedName>
</protein>
<evidence type="ECO:0000313" key="1">
    <source>
        <dbReference type="EMBL" id="KAF2575338.1"/>
    </source>
</evidence>
<organism evidence="1">
    <name type="scientific">Brassica cretica</name>
    <name type="common">Mustard</name>
    <dbReference type="NCBI Taxonomy" id="69181"/>
    <lineage>
        <taxon>Eukaryota</taxon>
        <taxon>Viridiplantae</taxon>
        <taxon>Streptophyta</taxon>
        <taxon>Embryophyta</taxon>
        <taxon>Tracheophyta</taxon>
        <taxon>Spermatophyta</taxon>
        <taxon>Magnoliopsida</taxon>
        <taxon>eudicotyledons</taxon>
        <taxon>Gunneridae</taxon>
        <taxon>Pentapetalae</taxon>
        <taxon>rosids</taxon>
        <taxon>malvids</taxon>
        <taxon>Brassicales</taxon>
        <taxon>Brassicaceae</taxon>
        <taxon>Brassiceae</taxon>
        <taxon>Brassica</taxon>
    </lineage>
</organism>